<dbReference type="InterPro" id="IPR024775">
    <property type="entry name" value="DinB-like"/>
</dbReference>
<dbReference type="SUPFAM" id="SSF109854">
    <property type="entry name" value="DinB/YfiT-like putative metalloenzymes"/>
    <property type="match status" value="1"/>
</dbReference>
<dbReference type="InterPro" id="IPR034660">
    <property type="entry name" value="DinB/YfiT-like"/>
</dbReference>
<accession>A0A399RQN3</accession>
<dbReference type="Gene3D" id="1.20.120.450">
    <property type="entry name" value="dinb family like domain"/>
    <property type="match status" value="1"/>
</dbReference>
<evidence type="ECO:0000313" key="4">
    <source>
        <dbReference type="Proteomes" id="UP000266005"/>
    </source>
</evidence>
<dbReference type="AlphaFoldDB" id="A0A399RQN3"/>
<dbReference type="Proteomes" id="UP000266005">
    <property type="component" value="Unassembled WGS sequence"/>
</dbReference>
<evidence type="ECO:0000313" key="3">
    <source>
        <dbReference type="EMBL" id="RIJ34016.1"/>
    </source>
</evidence>
<reference evidence="4" key="1">
    <citation type="submission" date="2018-08" db="EMBL/GenBank/DDBJ databases">
        <title>Mucilaginibacter sp. MYSH2.</title>
        <authorList>
            <person name="Seo T."/>
        </authorList>
    </citation>
    <scope>NUCLEOTIDE SEQUENCE [LARGE SCALE GENOMIC DNA]</scope>
    <source>
        <strain evidence="4">KIRAN</strain>
    </source>
</reference>
<feature type="coiled-coil region" evidence="1">
    <location>
        <begin position="77"/>
        <end position="111"/>
    </location>
</feature>
<gene>
    <name evidence="3" type="ORF">D1627_16720</name>
</gene>
<evidence type="ECO:0000256" key="1">
    <source>
        <dbReference type="SAM" id="Coils"/>
    </source>
</evidence>
<dbReference type="RefSeq" id="WP_119433426.1">
    <property type="nucleotide sequence ID" value="NZ_QWGE01000006.1"/>
</dbReference>
<keyword evidence="1" id="KW-0175">Coiled coil</keyword>
<evidence type="ECO:0000259" key="2">
    <source>
        <dbReference type="Pfam" id="PF12867"/>
    </source>
</evidence>
<sequence length="151" mass="17646">MTFDKIFSDSFDTFKVFDNMDVAKASHQAGNTPKSLWQILNHITVWQEFQLNKLKGLDSTDIEELDTWENDPVVRDQRLLQQTINTFNNQIEQIKNEIQTLSTESNDIEKKLKIVQDLSVHLSFHLGEMVLQMRQNGHYPMPSEMKEYLAS</sequence>
<dbReference type="EMBL" id="QWGE01000006">
    <property type="protein sequence ID" value="RIJ34016.1"/>
    <property type="molecule type" value="Genomic_DNA"/>
</dbReference>
<dbReference type="Pfam" id="PF12867">
    <property type="entry name" value="DinB_2"/>
    <property type="match status" value="1"/>
</dbReference>
<comment type="caution">
    <text evidence="3">The sequence shown here is derived from an EMBL/GenBank/DDBJ whole genome shotgun (WGS) entry which is preliminary data.</text>
</comment>
<organism evidence="3 4">
    <name type="scientific">Pontibacter oryzae</name>
    <dbReference type="NCBI Taxonomy" id="2304593"/>
    <lineage>
        <taxon>Bacteria</taxon>
        <taxon>Pseudomonadati</taxon>
        <taxon>Bacteroidota</taxon>
        <taxon>Cytophagia</taxon>
        <taxon>Cytophagales</taxon>
        <taxon>Hymenobacteraceae</taxon>
        <taxon>Pontibacter</taxon>
    </lineage>
</organism>
<proteinExistence type="predicted"/>
<protein>
    <recommendedName>
        <fullName evidence="2">DinB-like domain-containing protein</fullName>
    </recommendedName>
</protein>
<dbReference type="OrthoDB" id="9814103at2"/>
<name>A0A399RQN3_9BACT</name>
<keyword evidence="4" id="KW-1185">Reference proteome</keyword>
<feature type="domain" description="DinB-like" evidence="2">
    <location>
        <begin position="13"/>
        <end position="126"/>
    </location>
</feature>